<organism evidence="1 2">
    <name type="scientific">Meripilus lineatus</name>
    <dbReference type="NCBI Taxonomy" id="2056292"/>
    <lineage>
        <taxon>Eukaryota</taxon>
        <taxon>Fungi</taxon>
        <taxon>Dikarya</taxon>
        <taxon>Basidiomycota</taxon>
        <taxon>Agaricomycotina</taxon>
        <taxon>Agaricomycetes</taxon>
        <taxon>Polyporales</taxon>
        <taxon>Meripilaceae</taxon>
        <taxon>Meripilus</taxon>
    </lineage>
</organism>
<reference evidence="1" key="1">
    <citation type="submission" date="2022-07" db="EMBL/GenBank/DDBJ databases">
        <title>Genome Sequence of Physisporinus lineatus.</title>
        <authorList>
            <person name="Buettner E."/>
        </authorList>
    </citation>
    <scope>NUCLEOTIDE SEQUENCE</scope>
    <source>
        <strain evidence="1">VT162</strain>
    </source>
</reference>
<dbReference type="Proteomes" id="UP001212997">
    <property type="component" value="Unassembled WGS sequence"/>
</dbReference>
<name>A0AAD5YEJ4_9APHY</name>
<protein>
    <submittedName>
        <fullName evidence="1">Uncharacterized protein</fullName>
    </submittedName>
</protein>
<comment type="caution">
    <text evidence="1">The sequence shown here is derived from an EMBL/GenBank/DDBJ whole genome shotgun (WGS) entry which is preliminary data.</text>
</comment>
<proteinExistence type="predicted"/>
<evidence type="ECO:0000313" key="1">
    <source>
        <dbReference type="EMBL" id="KAJ3477804.1"/>
    </source>
</evidence>
<keyword evidence="2" id="KW-1185">Reference proteome</keyword>
<dbReference type="EMBL" id="JANAWD010000563">
    <property type="protein sequence ID" value="KAJ3477804.1"/>
    <property type="molecule type" value="Genomic_DNA"/>
</dbReference>
<gene>
    <name evidence="1" type="ORF">NLI96_g10215</name>
</gene>
<sequence>MVTSLRFDDFERQSFREVVQILNRFPHLRKLELSGCSWKSPGLFYCRRQKRGKHAIPVQLSVSTFEPSTFKGFGQAGDTIQWLMKKQSFNTLNEYRCNSTTDQCNNLHDLVATHAESLKRLELNIEPCASGSDPALHANDLAQLLSALASCRNIQDVGFKVGNSDSATLPKVMDSLVSILPSTICRIELMFLVFKDFNEIFYVDSDQHNYLEHWNAIDNVLASNRFPKLTYVELTVDTYNVTYILQDSIIELRTYGTLKRFLPKLYARGILWCGERHSGVAYPTTGDPADWVPHAILFPLLQNYRERKRYGVSTGIPRSPSE</sequence>
<dbReference type="AlphaFoldDB" id="A0AAD5YEJ4"/>
<accession>A0AAD5YEJ4</accession>
<evidence type="ECO:0000313" key="2">
    <source>
        <dbReference type="Proteomes" id="UP001212997"/>
    </source>
</evidence>
<dbReference type="SUPFAM" id="SSF52047">
    <property type="entry name" value="RNI-like"/>
    <property type="match status" value="1"/>
</dbReference>